<keyword evidence="5 10" id="KW-0269">Exonuclease</keyword>
<dbReference type="GO" id="GO:0008409">
    <property type="term" value="F:5'-3' exonuclease activity"/>
    <property type="evidence" value="ECO:0007669"/>
    <property type="project" value="InterPro"/>
</dbReference>
<dbReference type="Pfam" id="PF02272">
    <property type="entry name" value="DHHA1"/>
    <property type="match status" value="1"/>
</dbReference>
<evidence type="ECO:0000256" key="2">
    <source>
        <dbReference type="ARBA" id="ARBA00019841"/>
    </source>
</evidence>
<dbReference type="OrthoDB" id="9809852at2"/>
<protein>
    <recommendedName>
        <fullName evidence="2">Single-stranded-DNA-specific exonuclease RecJ</fullName>
    </recommendedName>
</protein>
<evidence type="ECO:0000259" key="7">
    <source>
        <dbReference type="Pfam" id="PF01368"/>
    </source>
</evidence>
<evidence type="ECO:0000313" key="10">
    <source>
        <dbReference type="EMBL" id="SHE58266.1"/>
    </source>
</evidence>
<dbReference type="InterPro" id="IPR004610">
    <property type="entry name" value="RecJ"/>
</dbReference>
<dbReference type="AlphaFoldDB" id="A0A1M4UNH5"/>
<dbReference type="InterPro" id="IPR038763">
    <property type="entry name" value="DHH_sf"/>
</dbReference>
<evidence type="ECO:0000256" key="3">
    <source>
        <dbReference type="ARBA" id="ARBA00022722"/>
    </source>
</evidence>
<accession>A0A1M4UNH5</accession>
<evidence type="ECO:0000256" key="5">
    <source>
        <dbReference type="ARBA" id="ARBA00022839"/>
    </source>
</evidence>
<dbReference type="GO" id="GO:0006310">
    <property type="term" value="P:DNA recombination"/>
    <property type="evidence" value="ECO:0007669"/>
    <property type="project" value="InterPro"/>
</dbReference>
<dbReference type="InterPro" id="IPR001667">
    <property type="entry name" value="DDH_dom"/>
</dbReference>
<dbReference type="SUPFAM" id="SSF64182">
    <property type="entry name" value="DHH phosphoesterases"/>
    <property type="match status" value="1"/>
</dbReference>
<dbReference type="Gene3D" id="3.90.1640.30">
    <property type="match status" value="1"/>
</dbReference>
<dbReference type="Gene3D" id="3.10.310.30">
    <property type="match status" value="1"/>
</dbReference>
<evidence type="ECO:0000313" key="11">
    <source>
        <dbReference type="Proteomes" id="UP000184035"/>
    </source>
</evidence>
<organism evidence="10 11">
    <name type="scientific">Clostridium fallax</name>
    <dbReference type="NCBI Taxonomy" id="1533"/>
    <lineage>
        <taxon>Bacteria</taxon>
        <taxon>Bacillati</taxon>
        <taxon>Bacillota</taxon>
        <taxon>Clostridia</taxon>
        <taxon>Eubacteriales</taxon>
        <taxon>Clostridiaceae</taxon>
        <taxon>Clostridium</taxon>
    </lineage>
</organism>
<reference evidence="10 11" key="1">
    <citation type="submission" date="2016-11" db="EMBL/GenBank/DDBJ databases">
        <authorList>
            <person name="Jaros S."/>
            <person name="Januszkiewicz K."/>
            <person name="Wedrychowicz H."/>
        </authorList>
    </citation>
    <scope>NUCLEOTIDE SEQUENCE [LARGE SCALE GENOMIC DNA]</scope>
    <source>
        <strain evidence="10 11">DSM 2631</strain>
    </source>
</reference>
<feature type="domain" description="RecJ OB" evidence="9">
    <location>
        <begin position="463"/>
        <end position="587"/>
    </location>
</feature>
<gene>
    <name evidence="10" type="ORF">SAMN05443638_105114</name>
</gene>
<dbReference type="Pfam" id="PF01368">
    <property type="entry name" value="DHH"/>
    <property type="match status" value="1"/>
</dbReference>
<name>A0A1M4UNH5_9CLOT</name>
<dbReference type="PANTHER" id="PTHR30255:SF2">
    <property type="entry name" value="SINGLE-STRANDED-DNA-SPECIFIC EXONUCLEASE RECJ"/>
    <property type="match status" value="1"/>
</dbReference>
<dbReference type="NCBIfam" id="TIGR00644">
    <property type="entry name" value="recJ"/>
    <property type="match status" value="1"/>
</dbReference>
<feature type="domain" description="DHHA1" evidence="8">
    <location>
        <begin position="358"/>
        <end position="447"/>
    </location>
</feature>
<dbReference type="InterPro" id="IPR051673">
    <property type="entry name" value="SSDNA_exonuclease_RecJ"/>
</dbReference>
<dbReference type="InterPro" id="IPR003156">
    <property type="entry name" value="DHHA1_dom"/>
</dbReference>
<evidence type="ECO:0000259" key="8">
    <source>
        <dbReference type="Pfam" id="PF02272"/>
    </source>
</evidence>
<keyword evidence="6" id="KW-0175">Coiled coil</keyword>
<feature type="coiled-coil region" evidence="6">
    <location>
        <begin position="313"/>
        <end position="340"/>
    </location>
</feature>
<keyword evidence="4" id="KW-0378">Hydrolase</keyword>
<dbReference type="RefSeq" id="WP_072893748.1">
    <property type="nucleotide sequence ID" value="NZ_FQVM01000005.1"/>
</dbReference>
<dbReference type="GO" id="GO:0006281">
    <property type="term" value="P:DNA repair"/>
    <property type="evidence" value="ECO:0007669"/>
    <property type="project" value="InterPro"/>
</dbReference>
<feature type="domain" description="DDH" evidence="7">
    <location>
        <begin position="79"/>
        <end position="238"/>
    </location>
</feature>
<evidence type="ECO:0000256" key="6">
    <source>
        <dbReference type="SAM" id="Coils"/>
    </source>
</evidence>
<keyword evidence="3" id="KW-0540">Nuclease</keyword>
<evidence type="ECO:0000256" key="1">
    <source>
        <dbReference type="ARBA" id="ARBA00005915"/>
    </source>
</evidence>
<dbReference type="GO" id="GO:0003676">
    <property type="term" value="F:nucleic acid binding"/>
    <property type="evidence" value="ECO:0007669"/>
    <property type="project" value="InterPro"/>
</dbReference>
<sequence length="591" mass="67941">MKEKWLLIGKSEKKIKRIVEKCNISPFIARLLVNRGIEEEKDVKRFLFGDIEDLYSGNMMKDMDKGISIIEEAIKLKKKIIIYGDYDCDGVISTVILYKTLKECGANFNYYIPNREDEGYGMNSNRIKILKEEGYEVIITCDNGIAAFDEINYAKELGFQVVITDHHDIPFKENEEGEKEFFIPNGDAIINPKRKDCGYPFKKICGAGVALKFSKCLFDRLKTPKEKWTKLIEYCAIATVCDVVDLIDENRIIVKEGLKLINSTENLGLKALIKATNLANKKISAYHLGFVIGPCINATGRLETADLSVELLITQDENKAENLAKELYELNKKRQDLTTESVEQIIEQIERNKMEEDKVLLIYNDYVHESIAGIVAGRIRERYNVPSIVITKGKDMPKGSGRSIEEYDMFYELSKCKDLMSKFGGHPMAAGLSLEKNAIEKLRKKLLDNCTLTEEDLMYKIRIDLPLSLKNIDENLIKFINLLEPFGKGNPSPIFGAKGVEVKRVWLLGKEKNIVKFRCKINDSNNYIDCISFDRFQSFKNLYIEKFGEERFNEIINTSYCSFYMDFIFYPQINEFNGNRNIQLVVKNLRL</sequence>
<dbReference type="Pfam" id="PF17768">
    <property type="entry name" value="RecJ_OB"/>
    <property type="match status" value="1"/>
</dbReference>
<dbReference type="PANTHER" id="PTHR30255">
    <property type="entry name" value="SINGLE-STRANDED-DNA-SPECIFIC EXONUCLEASE RECJ"/>
    <property type="match status" value="1"/>
</dbReference>
<dbReference type="STRING" id="1533.SAMN05443638_105114"/>
<keyword evidence="11" id="KW-1185">Reference proteome</keyword>
<dbReference type="EMBL" id="FQVM01000005">
    <property type="protein sequence ID" value="SHE58266.1"/>
    <property type="molecule type" value="Genomic_DNA"/>
</dbReference>
<evidence type="ECO:0000256" key="4">
    <source>
        <dbReference type="ARBA" id="ARBA00022801"/>
    </source>
</evidence>
<comment type="similarity">
    <text evidence="1">Belongs to the RecJ family.</text>
</comment>
<dbReference type="Proteomes" id="UP000184035">
    <property type="component" value="Unassembled WGS sequence"/>
</dbReference>
<proteinExistence type="inferred from homology"/>
<dbReference type="InterPro" id="IPR041122">
    <property type="entry name" value="RecJ_OB"/>
</dbReference>
<evidence type="ECO:0000259" key="9">
    <source>
        <dbReference type="Pfam" id="PF17768"/>
    </source>
</evidence>